<evidence type="ECO:0000256" key="11">
    <source>
        <dbReference type="SAM" id="SignalP"/>
    </source>
</evidence>
<organism evidence="13 14">
    <name type="scientific">Sistotremastrum suecicum HHB10207 ss-3</name>
    <dbReference type="NCBI Taxonomy" id="1314776"/>
    <lineage>
        <taxon>Eukaryota</taxon>
        <taxon>Fungi</taxon>
        <taxon>Dikarya</taxon>
        <taxon>Basidiomycota</taxon>
        <taxon>Agaricomycotina</taxon>
        <taxon>Agaricomycetes</taxon>
        <taxon>Sistotremastrales</taxon>
        <taxon>Sistotremastraceae</taxon>
        <taxon>Sistotremastrum</taxon>
    </lineage>
</organism>
<dbReference type="GO" id="GO:0005886">
    <property type="term" value="C:plasma membrane"/>
    <property type="evidence" value="ECO:0007669"/>
    <property type="project" value="TreeGrafter"/>
</dbReference>
<feature type="transmembrane region" description="Helical" evidence="10">
    <location>
        <begin position="574"/>
        <end position="593"/>
    </location>
</feature>
<feature type="transmembrane region" description="Helical" evidence="10">
    <location>
        <begin position="167"/>
        <end position="188"/>
    </location>
</feature>
<evidence type="ECO:0000259" key="12">
    <source>
        <dbReference type="Pfam" id="PF07885"/>
    </source>
</evidence>
<dbReference type="PRINTS" id="PR01333">
    <property type="entry name" value="2POREKCHANEL"/>
</dbReference>
<name>A0A165Z377_9AGAM</name>
<keyword evidence="7 8" id="KW-0407">Ion channel</keyword>
<sequence length="799" mass="90517">MLRPLLFLVAFMGRSSKSDSESQTHIVDHEKGRTPSPDIVLNMERDSGDDGDEADDNRESQNEKSSNPLSRVWTKQSSKGSVASSSDSTFAVRTHFKWFYAIKHFILQTGPFDDPHHEFIPNYRWTPIISGIAVPFAILLEIPGLTDHWYQPISGPNPVAPKSNPPILIAGIAISMISAILANASLIVRYLEKRPREMTIIAIASLTIHDLLNVICMAAFAANRKHGDGFQYGQAYWLTVASTVVSTLTNCTLIYDFRVTPFFSKSGSGLTRKQRSLVVIVMILLCWIALGAVVYSAIMNLNYVDGLYFTVVSIETIGFGDIHPTGTSSRIFAIFYNTIGLLMLGMAISMCRETVIESFEHSYHKRAKLLAEKHQEHKLARVARRARRIAVERQLRAAGLPAYIDDPHHHHPHVRKRSKSVLNDGALSEEQTRKALDEADIILQKYKEGHDHHVNELEQEHDGEDNHARTIHMAEELEEELLSTRMGRVQEQSYQRVKRQLEHEQSREFYIKLIVAWTLFFVFWLELTRAQIGGVIFSQTENWSYGLALYFCYITFSTIGYGDYFPVTAAGRSIFIVYALLGVATMTIFISVVSEACSSKYHSVVHSTHFHRAVRKFRDRRRKARTLDLQHDPTTATVTGSGTLEQPDASISPDEERARIIDRLQELPTQLLIHVRSFHEHVHYLLDGVQLKEPPPQSLCKLLEEIADGASMPDRLKKEILADEESRKMLFMISYENAMRKMIETVEFATSVAVPVAYGDTPAESRSVSPPPCADLDDEQKVNFCETIHELEEEFDKED</sequence>
<keyword evidence="2 8" id="KW-0813">Transport</keyword>
<feature type="region of interest" description="Disordered" evidence="9">
    <location>
        <begin position="19"/>
        <end position="84"/>
    </location>
</feature>
<keyword evidence="14" id="KW-1185">Reference proteome</keyword>
<evidence type="ECO:0000313" key="13">
    <source>
        <dbReference type="EMBL" id="KZT33882.1"/>
    </source>
</evidence>
<feature type="transmembrane region" description="Helical" evidence="10">
    <location>
        <begin position="200"/>
        <end position="222"/>
    </location>
</feature>
<feature type="transmembrane region" description="Helical" evidence="10">
    <location>
        <begin position="509"/>
        <end position="525"/>
    </location>
</feature>
<keyword evidence="4 10" id="KW-1133">Transmembrane helix</keyword>
<feature type="region of interest" description="Disordered" evidence="9">
    <location>
        <begin position="633"/>
        <end position="652"/>
    </location>
</feature>
<dbReference type="Pfam" id="PF07885">
    <property type="entry name" value="Ion_trans_2"/>
    <property type="match status" value="2"/>
</dbReference>
<gene>
    <name evidence="13" type="ORF">SISSUDRAFT_1036710</name>
</gene>
<keyword evidence="5 8" id="KW-0406">Ion transport</keyword>
<keyword evidence="3 8" id="KW-0812">Transmembrane</keyword>
<proteinExistence type="inferred from homology"/>
<evidence type="ECO:0000313" key="14">
    <source>
        <dbReference type="Proteomes" id="UP000076798"/>
    </source>
</evidence>
<feature type="compositionally biased region" description="Polar residues" evidence="9">
    <location>
        <begin position="633"/>
        <end position="644"/>
    </location>
</feature>
<feature type="signal peptide" evidence="11">
    <location>
        <begin position="1"/>
        <end position="20"/>
    </location>
</feature>
<feature type="domain" description="Potassium channel" evidence="12">
    <location>
        <begin position="533"/>
        <end position="597"/>
    </location>
</feature>
<evidence type="ECO:0000256" key="2">
    <source>
        <dbReference type="ARBA" id="ARBA00022448"/>
    </source>
</evidence>
<dbReference type="PANTHER" id="PTHR11003">
    <property type="entry name" value="POTASSIUM CHANNEL, SUBFAMILY K"/>
    <property type="match status" value="1"/>
</dbReference>
<feature type="region of interest" description="Disordered" evidence="9">
    <location>
        <begin position="403"/>
        <end position="429"/>
    </location>
</feature>
<dbReference type="InterPro" id="IPR013099">
    <property type="entry name" value="K_chnl_dom"/>
</dbReference>
<feature type="compositionally biased region" description="Polar residues" evidence="9">
    <location>
        <begin position="63"/>
        <end position="76"/>
    </location>
</feature>
<dbReference type="SUPFAM" id="SSF81324">
    <property type="entry name" value="Voltage-gated potassium channels"/>
    <property type="match status" value="2"/>
</dbReference>
<comment type="subcellular location">
    <subcellularLocation>
        <location evidence="1">Membrane</location>
        <topology evidence="1">Multi-pass membrane protein</topology>
    </subcellularLocation>
</comment>
<dbReference type="STRING" id="1314776.A0A165Z377"/>
<evidence type="ECO:0000256" key="9">
    <source>
        <dbReference type="SAM" id="MobiDB-lite"/>
    </source>
</evidence>
<accession>A0A165Z377</accession>
<dbReference type="Gene3D" id="1.10.287.70">
    <property type="match status" value="2"/>
</dbReference>
<feature type="transmembrane region" description="Helical" evidence="10">
    <location>
        <begin position="545"/>
        <end position="562"/>
    </location>
</feature>
<feature type="compositionally biased region" description="Basic residues" evidence="9">
    <location>
        <begin position="409"/>
        <end position="419"/>
    </location>
</feature>
<comment type="similarity">
    <text evidence="8">Belongs to the two pore domain potassium channel (TC 1.A.1.8) family.</text>
</comment>
<keyword evidence="6 10" id="KW-0472">Membrane</keyword>
<feature type="compositionally biased region" description="Basic and acidic residues" evidence="9">
    <location>
        <begin position="19"/>
        <end position="33"/>
    </location>
</feature>
<dbReference type="InterPro" id="IPR003280">
    <property type="entry name" value="2pore_dom_K_chnl"/>
</dbReference>
<evidence type="ECO:0000256" key="1">
    <source>
        <dbReference type="ARBA" id="ARBA00004141"/>
    </source>
</evidence>
<dbReference type="PANTHER" id="PTHR11003:SF291">
    <property type="entry name" value="IP11374P"/>
    <property type="match status" value="1"/>
</dbReference>
<dbReference type="GO" id="GO:0030322">
    <property type="term" value="P:stabilization of membrane potential"/>
    <property type="evidence" value="ECO:0007669"/>
    <property type="project" value="TreeGrafter"/>
</dbReference>
<evidence type="ECO:0000256" key="6">
    <source>
        <dbReference type="ARBA" id="ARBA00023136"/>
    </source>
</evidence>
<feature type="transmembrane region" description="Helical" evidence="10">
    <location>
        <begin position="331"/>
        <end position="351"/>
    </location>
</feature>
<keyword evidence="11" id="KW-0732">Signal</keyword>
<dbReference type="EMBL" id="KV428212">
    <property type="protein sequence ID" value="KZT33882.1"/>
    <property type="molecule type" value="Genomic_DNA"/>
</dbReference>
<evidence type="ECO:0000256" key="5">
    <source>
        <dbReference type="ARBA" id="ARBA00023065"/>
    </source>
</evidence>
<evidence type="ECO:0000256" key="10">
    <source>
        <dbReference type="SAM" id="Phobius"/>
    </source>
</evidence>
<dbReference type="GO" id="GO:0015271">
    <property type="term" value="F:outward rectifier potassium channel activity"/>
    <property type="evidence" value="ECO:0007669"/>
    <property type="project" value="TreeGrafter"/>
</dbReference>
<dbReference type="CDD" id="cd00637">
    <property type="entry name" value="7tm_classA_rhodopsin-like"/>
    <property type="match status" value="1"/>
</dbReference>
<feature type="chain" id="PRO_5007869732" evidence="11">
    <location>
        <begin position="21"/>
        <end position="799"/>
    </location>
</feature>
<dbReference type="OrthoDB" id="297496at2759"/>
<evidence type="ECO:0000256" key="8">
    <source>
        <dbReference type="RuleBase" id="RU003857"/>
    </source>
</evidence>
<evidence type="ECO:0000256" key="3">
    <source>
        <dbReference type="ARBA" id="ARBA00022692"/>
    </source>
</evidence>
<evidence type="ECO:0000256" key="4">
    <source>
        <dbReference type="ARBA" id="ARBA00022989"/>
    </source>
</evidence>
<feature type="transmembrane region" description="Helical" evidence="10">
    <location>
        <begin position="276"/>
        <end position="298"/>
    </location>
</feature>
<dbReference type="AlphaFoldDB" id="A0A165Z377"/>
<dbReference type="GO" id="GO:0022841">
    <property type="term" value="F:potassium ion leak channel activity"/>
    <property type="evidence" value="ECO:0007669"/>
    <property type="project" value="TreeGrafter"/>
</dbReference>
<protein>
    <submittedName>
        <fullName evidence="13">Voltage-gated potassium channel</fullName>
    </submittedName>
</protein>
<feature type="domain" description="Potassium channel" evidence="12">
    <location>
        <begin position="283"/>
        <end position="355"/>
    </location>
</feature>
<dbReference type="Proteomes" id="UP000076798">
    <property type="component" value="Unassembled WGS sequence"/>
</dbReference>
<feature type="transmembrane region" description="Helical" evidence="10">
    <location>
        <begin position="234"/>
        <end position="255"/>
    </location>
</feature>
<evidence type="ECO:0000256" key="7">
    <source>
        <dbReference type="ARBA" id="ARBA00023303"/>
    </source>
</evidence>
<reference evidence="13 14" key="1">
    <citation type="journal article" date="2016" name="Mol. Biol. Evol.">
        <title>Comparative Genomics of Early-Diverging Mushroom-Forming Fungi Provides Insights into the Origins of Lignocellulose Decay Capabilities.</title>
        <authorList>
            <person name="Nagy L.G."/>
            <person name="Riley R."/>
            <person name="Tritt A."/>
            <person name="Adam C."/>
            <person name="Daum C."/>
            <person name="Floudas D."/>
            <person name="Sun H."/>
            <person name="Yadav J.S."/>
            <person name="Pangilinan J."/>
            <person name="Larsson K.H."/>
            <person name="Matsuura K."/>
            <person name="Barry K."/>
            <person name="Labutti K."/>
            <person name="Kuo R."/>
            <person name="Ohm R.A."/>
            <person name="Bhattacharya S.S."/>
            <person name="Shirouzu T."/>
            <person name="Yoshinaga Y."/>
            <person name="Martin F.M."/>
            <person name="Grigoriev I.V."/>
            <person name="Hibbett D.S."/>
        </authorList>
    </citation>
    <scope>NUCLEOTIDE SEQUENCE [LARGE SCALE GENOMIC DNA]</scope>
    <source>
        <strain evidence="13 14">HHB10207 ss-3</strain>
    </source>
</reference>